<dbReference type="PANTHER" id="PTHR12750">
    <property type="entry name" value="DIPHOSPHOINOSITOL PENTAKISPHOSPHATE KINASE"/>
    <property type="match status" value="1"/>
</dbReference>
<dbReference type="Pfam" id="PF00328">
    <property type="entry name" value="His_Phos_2"/>
    <property type="match status" value="1"/>
</dbReference>
<protein>
    <recommendedName>
        <fullName evidence="13 14">Inositol hexakisphosphate and diphosphoinositol-pentakisphosphate kinase</fullName>
        <ecNumber evidence="3 14">2.7.4.24</ecNumber>
    </recommendedName>
</protein>
<evidence type="ECO:0000256" key="12">
    <source>
        <dbReference type="ARBA" id="ARBA00034629"/>
    </source>
</evidence>
<evidence type="ECO:0000259" key="16">
    <source>
        <dbReference type="Pfam" id="PF08443"/>
    </source>
</evidence>
<evidence type="ECO:0000256" key="1">
    <source>
        <dbReference type="ARBA" id="ARBA00004245"/>
    </source>
</evidence>
<dbReference type="GO" id="GO:0052723">
    <property type="term" value="F:inositol hexakisphosphate 1-kinase activity"/>
    <property type="evidence" value="ECO:0007669"/>
    <property type="project" value="RHEA"/>
</dbReference>
<evidence type="ECO:0000256" key="13">
    <source>
        <dbReference type="ARBA" id="ARBA00071668"/>
    </source>
</evidence>
<evidence type="ECO:0000313" key="18">
    <source>
        <dbReference type="EMBL" id="GAN04119.1"/>
    </source>
</evidence>
<comment type="function">
    <text evidence="14">Bifunctional inositol kinase that acts in concert with the IP6K kinases to synthesize the diphosphate group-containing inositol pyrophosphates diphosphoinositol pentakisphosphate, PP-InsP5, and bis-diphosphoinositol tetrakisphosphate, (PP)2-InsP4. PP-InsP5 and (PP)2-InsP4, also respectively called InsP7 and InsP8, may regulate a variety of cellular processes, including apoptosis, vesicle trafficking, cytoskeletal dynamics, and exocytosis. Phosphorylates inositol hexakisphosphate (InsP6).</text>
</comment>
<dbReference type="EMBL" id="DF836344">
    <property type="protein sequence ID" value="GAN04119.1"/>
    <property type="molecule type" value="Genomic_DNA"/>
</dbReference>
<evidence type="ECO:0000256" key="15">
    <source>
        <dbReference type="SAM" id="MobiDB-lite"/>
    </source>
</evidence>
<evidence type="ECO:0000256" key="10">
    <source>
        <dbReference type="ARBA" id="ARBA00023212"/>
    </source>
</evidence>
<dbReference type="Proteomes" id="UP000053815">
    <property type="component" value="Unassembled WGS sequence"/>
</dbReference>
<keyword evidence="7 14" id="KW-0547">Nucleotide-binding</keyword>
<evidence type="ECO:0000256" key="4">
    <source>
        <dbReference type="ARBA" id="ARBA00022490"/>
    </source>
</evidence>
<dbReference type="InterPro" id="IPR037446">
    <property type="entry name" value="His_Pase_VIP1"/>
</dbReference>
<dbReference type="SUPFAM" id="SSF53254">
    <property type="entry name" value="Phosphoglycerate mutase-like"/>
    <property type="match status" value="1"/>
</dbReference>
<dbReference type="GO" id="GO:0032958">
    <property type="term" value="P:inositol phosphate biosynthetic process"/>
    <property type="evidence" value="ECO:0007669"/>
    <property type="project" value="TreeGrafter"/>
</dbReference>
<feature type="domain" description="ATP-grasp fold RimK-type" evidence="16">
    <location>
        <begin position="265"/>
        <end position="351"/>
    </location>
</feature>
<evidence type="ECO:0000313" key="19">
    <source>
        <dbReference type="Proteomes" id="UP000053815"/>
    </source>
</evidence>
<dbReference type="OrthoDB" id="18042at2759"/>
<dbReference type="GO" id="GO:0005856">
    <property type="term" value="C:cytoskeleton"/>
    <property type="evidence" value="ECO:0007669"/>
    <property type="project" value="UniProtKB-SubCell"/>
</dbReference>
<evidence type="ECO:0000256" key="2">
    <source>
        <dbReference type="ARBA" id="ARBA00005609"/>
    </source>
</evidence>
<evidence type="ECO:0000256" key="11">
    <source>
        <dbReference type="ARBA" id="ARBA00033696"/>
    </source>
</evidence>
<dbReference type="STRING" id="91626.A0A0C9M9U1"/>
<organism evidence="18">
    <name type="scientific">Mucor ambiguus</name>
    <dbReference type="NCBI Taxonomy" id="91626"/>
    <lineage>
        <taxon>Eukaryota</taxon>
        <taxon>Fungi</taxon>
        <taxon>Fungi incertae sedis</taxon>
        <taxon>Mucoromycota</taxon>
        <taxon>Mucoromycotina</taxon>
        <taxon>Mucoromycetes</taxon>
        <taxon>Mucorales</taxon>
        <taxon>Mucorineae</taxon>
        <taxon>Mucoraceae</taxon>
        <taxon>Mucor</taxon>
    </lineage>
</organism>
<dbReference type="GO" id="GO:0005524">
    <property type="term" value="F:ATP binding"/>
    <property type="evidence" value="ECO:0007669"/>
    <property type="project" value="UniProtKB-KW"/>
</dbReference>
<evidence type="ECO:0000256" key="8">
    <source>
        <dbReference type="ARBA" id="ARBA00022777"/>
    </source>
</evidence>
<dbReference type="Pfam" id="PF08443">
    <property type="entry name" value="RimK"/>
    <property type="match status" value="1"/>
</dbReference>
<dbReference type="EC" id="2.7.4.24" evidence="3 14"/>
<keyword evidence="5" id="KW-0597">Phosphoprotein</keyword>
<dbReference type="InterPro" id="IPR029033">
    <property type="entry name" value="His_PPase_superfam"/>
</dbReference>
<dbReference type="InterPro" id="IPR040557">
    <property type="entry name" value="VIP1_N"/>
</dbReference>
<dbReference type="GO" id="GO:0033857">
    <property type="term" value="F:5-diphosphoinositol pentakisphosphate 1-kinase activity"/>
    <property type="evidence" value="ECO:0007669"/>
    <property type="project" value="TreeGrafter"/>
</dbReference>
<dbReference type="Pfam" id="PF18086">
    <property type="entry name" value="PPIP5K2_N"/>
    <property type="match status" value="1"/>
</dbReference>
<dbReference type="SUPFAM" id="SSF56059">
    <property type="entry name" value="Glutathione synthetase ATP-binding domain-like"/>
    <property type="match status" value="1"/>
</dbReference>
<feature type="domain" description="VIP1 N-terminal" evidence="17">
    <location>
        <begin position="43"/>
        <end position="131"/>
    </location>
</feature>
<evidence type="ECO:0000256" key="3">
    <source>
        <dbReference type="ARBA" id="ARBA00012893"/>
    </source>
</evidence>
<name>A0A0C9M9U1_9FUNG</name>
<evidence type="ECO:0000256" key="7">
    <source>
        <dbReference type="ARBA" id="ARBA00022741"/>
    </source>
</evidence>
<keyword evidence="4 14" id="KW-0963">Cytoplasm</keyword>
<dbReference type="FunFam" id="3.40.50.11950:FF:000002">
    <property type="entry name" value="Inositol hexakisphosphate and diphosphoinositol-pentakisphosphate kinase"/>
    <property type="match status" value="1"/>
</dbReference>
<comment type="catalytic activity">
    <reaction evidence="11">
        <text>5-diphospho-1D-myo-inositol 1,2,3,4,6-pentakisphosphate + ATP + H(+) = 1,5-bis(diphospho)-1D-myo-inositol 2,3,4,6-tetrakisphosphate + ADP</text>
        <dbReference type="Rhea" id="RHEA:10276"/>
        <dbReference type="ChEBI" id="CHEBI:15378"/>
        <dbReference type="ChEBI" id="CHEBI:30616"/>
        <dbReference type="ChEBI" id="CHEBI:58628"/>
        <dbReference type="ChEBI" id="CHEBI:77983"/>
        <dbReference type="ChEBI" id="CHEBI:456216"/>
        <dbReference type="EC" id="2.7.4.24"/>
    </reaction>
    <physiologicalReaction direction="left-to-right" evidence="11">
        <dbReference type="Rhea" id="RHEA:10277"/>
    </physiologicalReaction>
</comment>
<gene>
    <name evidence="18" type="ORF">MAM1_0055c03578</name>
</gene>
<feature type="region of interest" description="Disordered" evidence="15">
    <location>
        <begin position="734"/>
        <end position="757"/>
    </location>
</feature>
<evidence type="ECO:0000256" key="5">
    <source>
        <dbReference type="ARBA" id="ARBA00022553"/>
    </source>
</evidence>
<keyword evidence="6 14" id="KW-0808">Transferase</keyword>
<reference evidence="18" key="1">
    <citation type="submission" date="2014-09" db="EMBL/GenBank/DDBJ databases">
        <title>Draft genome sequence of an oleaginous Mucoromycotina fungus Mucor ambiguus NBRC6742.</title>
        <authorList>
            <person name="Takeda I."/>
            <person name="Yamane N."/>
            <person name="Morita T."/>
            <person name="Tamano K."/>
            <person name="Machida M."/>
            <person name="Baker S."/>
            <person name="Koike H."/>
        </authorList>
    </citation>
    <scope>NUCLEOTIDE SEQUENCE</scope>
    <source>
        <strain evidence="18">NBRC 6742</strain>
    </source>
</reference>
<dbReference type="Gene3D" id="3.30.470.20">
    <property type="entry name" value="ATP-grasp fold, B domain"/>
    <property type="match status" value="1"/>
</dbReference>
<evidence type="ECO:0000256" key="9">
    <source>
        <dbReference type="ARBA" id="ARBA00022840"/>
    </source>
</evidence>
<evidence type="ECO:0000259" key="17">
    <source>
        <dbReference type="Pfam" id="PF18086"/>
    </source>
</evidence>
<evidence type="ECO:0000256" key="14">
    <source>
        <dbReference type="RuleBase" id="RU365032"/>
    </source>
</evidence>
<keyword evidence="8 14" id="KW-0418">Kinase</keyword>
<accession>A0A0C9M9U1</accession>
<dbReference type="FunFam" id="3.30.470.20:FF:000036">
    <property type="entry name" value="Inositol hexakisphosphate and diphosphoinositol-pentakisphosphate kinase"/>
    <property type="match status" value="1"/>
</dbReference>
<dbReference type="Gene3D" id="3.40.50.1240">
    <property type="entry name" value="Phosphoglycerate mutase-like"/>
    <property type="match status" value="1"/>
</dbReference>
<dbReference type="GO" id="GO:0006020">
    <property type="term" value="P:inositol metabolic process"/>
    <property type="evidence" value="ECO:0007669"/>
    <property type="project" value="TreeGrafter"/>
</dbReference>
<keyword evidence="19" id="KW-1185">Reference proteome</keyword>
<evidence type="ECO:0000256" key="6">
    <source>
        <dbReference type="ARBA" id="ARBA00022679"/>
    </source>
</evidence>
<keyword evidence="9 14" id="KW-0067">ATP-binding</keyword>
<comment type="subcellular location">
    <subcellularLocation>
        <location evidence="1 14">Cytoplasm</location>
        <location evidence="1 14">Cytoskeleton</location>
    </subcellularLocation>
</comment>
<dbReference type="AlphaFoldDB" id="A0A0C9M9U1"/>
<sequence>MEQAEAAAALQIYPISRAVRDTMPTTAASPSLPEKVSGRAKYVVGVCAMDRKARSKPMRHILNRLLAHGDFEIVIFGDKTILDEDVENWPGCDFLICFFSGGFPMEKAVAYTKLRKPFAVNNVHMQTLLWDRRVVLSILDAIGVPTPPRLVVSRDGGAKVDPDAAAAFKECTGMDIDRVLARYASNAKCVNMSDEGIEVDGEFLGKTFIEKPADGEDHNINIYYSQKKGGGGRRLFRKIGNKSSQYDPELNSPSTEGSWVYEKLMETESFEDIKLYTVGPQFVHAETRKSPTVDGHVKRNTDGKEIRYCAKLTQEEEDIARKVSKAFGQAVCGLDILRVQGKSYVIDVNGWSFVKGNDFYYDQCAKILKEAFYRSVQERPLSLADQIPPEISPENSWRLKGFVAVFRHGDRTPKEKLKMTIMEQPFIDLLEGSKREVVFRQKHQLESVIRALDQCLETPTAENEDKLRNLKEVLEKKHVLAGTKVQLKPKFNKATEELIKLQVIVKWGGEFTHAGRHQSRDLAENLRKDMNILNREVLEDVKIYSSSERRVRDTAQVFARWFLGDPDTLEGVISESKYLLDDSNAAKDQADAVKRQLKGLLRPGNDIPEWMLAQMGWSAKLPQPYVILQEISTIMGRMQRVMHENWATKDVDNIQRRWCCFDSPMLFKERWEKMFRNFASTQTGDESDESELRRAMHPETYPDPSWIPALYDSLKYDALHNRPFLQAMFTDETSSNSEDFDSNSTTTNTHLRTSSDSNSIPVLNRCGSDIRRLYKTVKIMFDFIAPQEFGISDTEKKNIGMLISFPLLKKILSDLDDMKSAESARTRLYFTKESHVHALLNLIYLSGVPTKVPRNTLPELDFLTQITFELYERNRQSVAEKEYSLRIGFSSGAHYNSVLDLRMDAEHCLKVAPRRNLIPHLLLEEVLTYHKGYLNVPNLKSIEEQIEERKLYYAQEDNDQ</sequence>
<proteinExistence type="inferred from homology"/>
<comment type="catalytic activity">
    <reaction evidence="12">
        <text>1D-myo-inositol hexakisphosphate + ATP = 1-diphospho-1D-myo-inositol 2,3,4,5,6-pentakisphosphate + ADP</text>
        <dbReference type="Rhea" id="RHEA:37459"/>
        <dbReference type="ChEBI" id="CHEBI:30616"/>
        <dbReference type="ChEBI" id="CHEBI:58130"/>
        <dbReference type="ChEBI" id="CHEBI:74946"/>
        <dbReference type="ChEBI" id="CHEBI:456216"/>
        <dbReference type="EC" id="2.7.4.24"/>
    </reaction>
    <physiologicalReaction direction="left-to-right" evidence="12">
        <dbReference type="Rhea" id="RHEA:37460"/>
    </physiologicalReaction>
</comment>
<dbReference type="GO" id="GO:0005829">
    <property type="term" value="C:cytosol"/>
    <property type="evidence" value="ECO:0007669"/>
    <property type="project" value="TreeGrafter"/>
</dbReference>
<dbReference type="PANTHER" id="PTHR12750:SF9">
    <property type="entry name" value="INOSITOL HEXAKISPHOSPHATE AND DIPHOSPHOINOSITOL-PENTAKISPHOSPHATE KINASE"/>
    <property type="match status" value="1"/>
</dbReference>
<dbReference type="InterPro" id="IPR013651">
    <property type="entry name" value="ATP-grasp_RimK-type"/>
</dbReference>
<keyword evidence="10" id="KW-0206">Cytoskeleton</keyword>
<dbReference type="InterPro" id="IPR000560">
    <property type="entry name" value="His_Pase_clade-2"/>
</dbReference>
<dbReference type="GO" id="GO:0052843">
    <property type="term" value="F:inositol-1-diphosphate-2,3,4,5,6-pentakisphosphate diphosphatase activity"/>
    <property type="evidence" value="ECO:0007669"/>
    <property type="project" value="UniProtKB-ARBA"/>
</dbReference>
<dbReference type="Gene3D" id="3.40.50.11950">
    <property type="match status" value="1"/>
</dbReference>
<comment type="similarity">
    <text evidence="2 14">Belongs to the histidine acid phosphatase family. VIP1 subfamily.</text>
</comment>